<protein>
    <recommendedName>
        <fullName evidence="2">PHD-type zinc finger plants domain-containing protein</fullName>
    </recommendedName>
</protein>
<evidence type="ECO:0000313" key="4">
    <source>
        <dbReference type="Proteomes" id="UP001318860"/>
    </source>
</evidence>
<accession>A0ABR0UJI5</accession>
<feature type="compositionally biased region" description="Basic and acidic residues" evidence="1">
    <location>
        <begin position="87"/>
        <end position="97"/>
    </location>
</feature>
<dbReference type="PANTHER" id="PTHR33779:SF1">
    <property type="entry name" value="EXPRESSED PROTEIN"/>
    <property type="match status" value="1"/>
</dbReference>
<organism evidence="3 4">
    <name type="scientific">Rehmannia glutinosa</name>
    <name type="common">Chinese foxglove</name>
    <dbReference type="NCBI Taxonomy" id="99300"/>
    <lineage>
        <taxon>Eukaryota</taxon>
        <taxon>Viridiplantae</taxon>
        <taxon>Streptophyta</taxon>
        <taxon>Embryophyta</taxon>
        <taxon>Tracheophyta</taxon>
        <taxon>Spermatophyta</taxon>
        <taxon>Magnoliopsida</taxon>
        <taxon>eudicotyledons</taxon>
        <taxon>Gunneridae</taxon>
        <taxon>Pentapetalae</taxon>
        <taxon>asterids</taxon>
        <taxon>lamiids</taxon>
        <taxon>Lamiales</taxon>
        <taxon>Orobanchaceae</taxon>
        <taxon>Rehmannieae</taxon>
        <taxon>Rehmannia</taxon>
    </lineage>
</organism>
<dbReference type="PANTHER" id="PTHR33779">
    <property type="entry name" value="EXPRESSED PROTEIN"/>
    <property type="match status" value="1"/>
</dbReference>
<feature type="region of interest" description="Disordered" evidence="1">
    <location>
        <begin position="109"/>
        <end position="144"/>
    </location>
</feature>
<feature type="domain" description="PHD-type zinc finger plants" evidence="2">
    <location>
        <begin position="21"/>
        <end position="63"/>
    </location>
</feature>
<dbReference type="Pfam" id="PF25054">
    <property type="entry name" value="PHD_pln"/>
    <property type="match status" value="1"/>
</dbReference>
<comment type="caution">
    <text evidence="3">The sequence shown here is derived from an EMBL/GenBank/DDBJ whole genome shotgun (WGS) entry which is preliminary data.</text>
</comment>
<evidence type="ECO:0000313" key="3">
    <source>
        <dbReference type="EMBL" id="KAK6122784.1"/>
    </source>
</evidence>
<dbReference type="Proteomes" id="UP001318860">
    <property type="component" value="Unassembled WGS sequence"/>
</dbReference>
<evidence type="ECO:0000259" key="2">
    <source>
        <dbReference type="Pfam" id="PF25054"/>
    </source>
</evidence>
<dbReference type="InterPro" id="IPR056874">
    <property type="entry name" value="PHD_dom_pln"/>
</dbReference>
<feature type="compositionally biased region" description="Basic and acidic residues" evidence="1">
    <location>
        <begin position="112"/>
        <end position="143"/>
    </location>
</feature>
<dbReference type="EMBL" id="JABTTQ020002635">
    <property type="protein sequence ID" value="KAK6122784.1"/>
    <property type="molecule type" value="Genomic_DNA"/>
</dbReference>
<name>A0ABR0UJI5_REHGL</name>
<gene>
    <name evidence="3" type="ORF">DH2020_043482</name>
</gene>
<sequence>MGSNNGEEEGAPSLVGGPECCMCGDYGLSSQLFKCTHCGFRSQHKYCSNMYPEAESCQICNWCLSQKEDKTGKRNAKTSPKLSHKTTSLDHHQDDIKKNNKKRVLLLGDNHGGLKDMKKTNSDQIKKPDKFRADRPGPSDGRKRITTNHGGIDKRIIRRTRSEEISNNGGIIIKHVFRNKEHPPSSTKIFKALLCFDPLPKLSLVQFIT</sequence>
<reference evidence="3 4" key="1">
    <citation type="journal article" date="2021" name="Comput. Struct. Biotechnol. J.">
        <title>De novo genome assembly of the potent medicinal plant Rehmannia glutinosa using nanopore technology.</title>
        <authorList>
            <person name="Ma L."/>
            <person name="Dong C."/>
            <person name="Song C."/>
            <person name="Wang X."/>
            <person name="Zheng X."/>
            <person name="Niu Y."/>
            <person name="Chen S."/>
            <person name="Feng W."/>
        </authorList>
    </citation>
    <scope>NUCLEOTIDE SEQUENCE [LARGE SCALE GENOMIC DNA]</scope>
    <source>
        <strain evidence="3">DH-2019</strain>
    </source>
</reference>
<keyword evidence="4" id="KW-1185">Reference proteome</keyword>
<evidence type="ECO:0000256" key="1">
    <source>
        <dbReference type="SAM" id="MobiDB-lite"/>
    </source>
</evidence>
<proteinExistence type="predicted"/>
<feature type="region of interest" description="Disordered" evidence="1">
    <location>
        <begin position="71"/>
        <end position="97"/>
    </location>
</feature>